<keyword evidence="3" id="KW-0378">Hydrolase</keyword>
<comment type="similarity">
    <text evidence="1">Belongs to the 5'(3')-deoxyribonucleotidase family.</text>
</comment>
<name>A0ABN7RVW0_OIKDI</name>
<evidence type="ECO:0000256" key="3">
    <source>
        <dbReference type="ARBA" id="ARBA00022801"/>
    </source>
</evidence>
<dbReference type="Gene3D" id="3.40.50.1000">
    <property type="entry name" value="HAD superfamily/HAD-like"/>
    <property type="match status" value="1"/>
</dbReference>
<keyword evidence="6" id="KW-0472">Membrane</keyword>
<dbReference type="PANTHER" id="PTHR12103:SF38">
    <property type="entry name" value="5'-NUCLEOTIDASE DOMAIN-CONTAINING PROTEIN 1"/>
    <property type="match status" value="1"/>
</dbReference>
<feature type="transmembrane region" description="Helical" evidence="6">
    <location>
        <begin position="527"/>
        <end position="545"/>
    </location>
</feature>
<feature type="region of interest" description="Disordered" evidence="5">
    <location>
        <begin position="756"/>
        <end position="776"/>
    </location>
</feature>
<dbReference type="SUPFAM" id="SSF56784">
    <property type="entry name" value="HAD-like"/>
    <property type="match status" value="1"/>
</dbReference>
<evidence type="ECO:0000256" key="6">
    <source>
        <dbReference type="SAM" id="Phobius"/>
    </source>
</evidence>
<dbReference type="InterPro" id="IPR023214">
    <property type="entry name" value="HAD_sf"/>
</dbReference>
<dbReference type="Pfam" id="PF05761">
    <property type="entry name" value="5_nucleotid"/>
    <property type="match status" value="1"/>
</dbReference>
<reference evidence="7 8" key="1">
    <citation type="submission" date="2021-04" db="EMBL/GenBank/DDBJ databases">
        <authorList>
            <person name="Bliznina A."/>
        </authorList>
    </citation>
    <scope>NUCLEOTIDE SEQUENCE [LARGE SCALE GENOMIC DNA]</scope>
</reference>
<keyword evidence="8" id="KW-1185">Reference proteome</keyword>
<organism evidence="7 8">
    <name type="scientific">Oikopleura dioica</name>
    <name type="common">Tunicate</name>
    <dbReference type="NCBI Taxonomy" id="34765"/>
    <lineage>
        <taxon>Eukaryota</taxon>
        <taxon>Metazoa</taxon>
        <taxon>Chordata</taxon>
        <taxon>Tunicata</taxon>
        <taxon>Appendicularia</taxon>
        <taxon>Copelata</taxon>
        <taxon>Oikopleuridae</taxon>
        <taxon>Oikopleura</taxon>
    </lineage>
</organism>
<dbReference type="InterPro" id="IPR036412">
    <property type="entry name" value="HAD-like_sf"/>
</dbReference>
<gene>
    <name evidence="7" type="ORF">OKIOD_LOCUS3071</name>
</gene>
<dbReference type="EMBL" id="OU015568">
    <property type="protein sequence ID" value="CAG5087302.1"/>
    <property type="molecule type" value="Genomic_DNA"/>
</dbReference>
<dbReference type="Proteomes" id="UP001158576">
    <property type="component" value="Chromosome PAR"/>
</dbReference>
<proteinExistence type="inferred from homology"/>
<sequence>MGEFCLNDYPVIGFDMDMTLARYRTVAMAEVTFETVVKYLVQERNYPSQLAEPMSEEDKLFLGKGLVVNFEDMSIDKVGKDGEVKISWNPETGEFDKSAKKWTGYEQYLQNGASIRGKQHHIENVFELGLPLVIKRIAKLKREKLIEFTPETIKDDIFNSFEYSYEPYAFQVDRGFFFPRLKNEPDYFIRPCSKETKNWLLEMRRKKKFVFLMTSSNADFAKYILSKIFVDEKTGEPEDYWKYFDLCLADARKPYFFTMDSEFYTLKQDYADIPAARLTTDRWFSQGNHKVLMNFLKSQLNWPDHKQLEVCYFGDSSKSDVISARKVAHWHPVYLLEELNLKTQDAVESGESTILSNGPWESVPLEDTPLYQEAFKHAALVTPMIESISSLPLDHKFNEKIFISRKMGDVDSGLSLACALIVLLVSSASLVVLNVIQTFTLGKLFSIVVWVKSLVCALPLALSIFILVPLLRGRSNPCRTRLAILTLFTAHPLQLLTFCVAGMLLHYLLPILNPVLEFDIQETPVKLYLIFSGLFSGIYFYFELVKEDRSMLKFSAHRTTRLQKFKISFVPTLKESAEAAFYAFKAFFPMWTIFSYLFGISLWPLVGVRIHLKIGLMFFLTQSMLRVCLSLTELIATNPRIYKIDTSIEGEDSLISLLSSKNEIDKLSAYQDLAILTRYRDPRRSQLFQLSIPGGKPKVWRAVWGECYKTLDKFNKNIENISIPKPKIQKTPVQNRTLKNDVFSTPTVATPQLNSPSRSFLWSKTSGQTSPGRSATMTVTQPRSHFLNEKEKKPALSERLALWADSLKDNMNQKIVDCARNCANAFFEIRPISYWLEERPDFKTVSILTDINAVRLAMIAVSNTLACAPSEDRAGVTLECLPKALKLFARMGQNLDMLVRNNNQRVELRKLRNECRTALGKIHTAYGSKLDELNLGKRL</sequence>
<keyword evidence="4" id="KW-0460">Magnesium</keyword>
<dbReference type="Pfam" id="PF09531">
    <property type="entry name" value="Ndc1_Nup"/>
    <property type="match status" value="1"/>
</dbReference>
<evidence type="ECO:0000256" key="5">
    <source>
        <dbReference type="SAM" id="MobiDB-lite"/>
    </source>
</evidence>
<evidence type="ECO:0000313" key="8">
    <source>
        <dbReference type="Proteomes" id="UP001158576"/>
    </source>
</evidence>
<feature type="transmembrane region" description="Helical" evidence="6">
    <location>
        <begin position="414"/>
        <end position="436"/>
    </location>
</feature>
<evidence type="ECO:0000256" key="4">
    <source>
        <dbReference type="ARBA" id="ARBA00022842"/>
    </source>
</evidence>
<dbReference type="PANTHER" id="PTHR12103">
    <property type="entry name" value="5'-NUCLEOTIDASE DOMAIN-CONTAINING"/>
    <property type="match status" value="1"/>
</dbReference>
<accession>A0ABN7RVW0</accession>
<dbReference type="InterPro" id="IPR008380">
    <property type="entry name" value="HAD-SF_hydro_IG_5-nucl"/>
</dbReference>
<feature type="transmembrane region" description="Helical" evidence="6">
    <location>
        <begin position="448"/>
        <end position="470"/>
    </location>
</feature>
<protein>
    <submittedName>
        <fullName evidence="7">Oidioi.mRNA.OKI2018_I69.PAR.g11513.t1.cds</fullName>
    </submittedName>
</protein>
<feature type="transmembrane region" description="Helical" evidence="6">
    <location>
        <begin position="582"/>
        <end position="603"/>
    </location>
</feature>
<evidence type="ECO:0000256" key="2">
    <source>
        <dbReference type="ARBA" id="ARBA00022723"/>
    </source>
</evidence>
<evidence type="ECO:0000256" key="1">
    <source>
        <dbReference type="ARBA" id="ARBA00009589"/>
    </source>
</evidence>
<feature type="transmembrane region" description="Helical" evidence="6">
    <location>
        <begin position="482"/>
        <end position="507"/>
    </location>
</feature>
<evidence type="ECO:0000313" key="7">
    <source>
        <dbReference type="EMBL" id="CAG5087302.1"/>
    </source>
</evidence>
<dbReference type="InterPro" id="IPR019049">
    <property type="entry name" value="Nucleoporin_prot_Ndc1/Nup"/>
</dbReference>
<keyword evidence="6" id="KW-1133">Transmembrane helix</keyword>
<keyword evidence="6" id="KW-0812">Transmembrane</keyword>
<keyword evidence="2" id="KW-0479">Metal-binding</keyword>